<evidence type="ECO:0000256" key="1">
    <source>
        <dbReference type="ARBA" id="ARBA00000085"/>
    </source>
</evidence>
<comment type="catalytic activity">
    <reaction evidence="1">
        <text>ATP + protein L-histidine = ADP + protein N-phospho-L-histidine.</text>
        <dbReference type="EC" id="2.7.13.3"/>
    </reaction>
</comment>
<dbReference type="Pfam" id="PF02518">
    <property type="entry name" value="HATPase_c"/>
    <property type="match status" value="1"/>
</dbReference>
<dbReference type="InterPro" id="IPR036890">
    <property type="entry name" value="HATPase_C_sf"/>
</dbReference>
<evidence type="ECO:0000256" key="2">
    <source>
        <dbReference type="ARBA" id="ARBA00012438"/>
    </source>
</evidence>
<dbReference type="InterPro" id="IPR029016">
    <property type="entry name" value="GAF-like_dom_sf"/>
</dbReference>
<dbReference type="Pfam" id="PF00512">
    <property type="entry name" value="HisKA"/>
    <property type="match status" value="1"/>
</dbReference>
<dbReference type="SUPFAM" id="SSF55781">
    <property type="entry name" value="GAF domain-like"/>
    <property type="match status" value="1"/>
</dbReference>
<feature type="domain" description="PAS" evidence="8">
    <location>
        <begin position="1334"/>
        <end position="1383"/>
    </location>
</feature>
<dbReference type="InterPro" id="IPR001610">
    <property type="entry name" value="PAC"/>
</dbReference>
<dbReference type="Gene3D" id="3.30.450.40">
    <property type="match status" value="1"/>
</dbReference>
<dbReference type="InterPro" id="IPR036097">
    <property type="entry name" value="HisK_dim/P_sf"/>
</dbReference>
<keyword evidence="6" id="KW-0812">Transmembrane</keyword>
<dbReference type="InterPro" id="IPR000700">
    <property type="entry name" value="PAS-assoc_C"/>
</dbReference>
<dbReference type="InterPro" id="IPR013655">
    <property type="entry name" value="PAS_fold_3"/>
</dbReference>
<keyword evidence="5" id="KW-0418">Kinase</keyword>
<organism evidence="10 11">
    <name type="scientific">Dyella ginsengisoli</name>
    <dbReference type="NCBI Taxonomy" id="363848"/>
    <lineage>
        <taxon>Bacteria</taxon>
        <taxon>Pseudomonadati</taxon>
        <taxon>Pseudomonadota</taxon>
        <taxon>Gammaproteobacteria</taxon>
        <taxon>Lysobacterales</taxon>
        <taxon>Rhodanobacteraceae</taxon>
        <taxon>Dyella</taxon>
    </lineage>
</organism>
<feature type="transmembrane region" description="Helical" evidence="6">
    <location>
        <begin position="73"/>
        <end position="92"/>
    </location>
</feature>
<feature type="transmembrane region" description="Helical" evidence="6">
    <location>
        <begin position="142"/>
        <end position="167"/>
    </location>
</feature>
<feature type="transmembrane region" description="Helical" evidence="6">
    <location>
        <begin position="42"/>
        <end position="61"/>
    </location>
</feature>
<feature type="transmembrane region" description="Helical" evidence="6">
    <location>
        <begin position="12"/>
        <end position="30"/>
    </location>
</feature>
<dbReference type="Pfam" id="PF08448">
    <property type="entry name" value="PAS_4"/>
    <property type="match status" value="2"/>
</dbReference>
<evidence type="ECO:0000256" key="4">
    <source>
        <dbReference type="ARBA" id="ARBA00022679"/>
    </source>
</evidence>
<name>A0ABW8K0V4_9GAMM</name>
<evidence type="ECO:0000256" key="6">
    <source>
        <dbReference type="SAM" id="Phobius"/>
    </source>
</evidence>
<dbReference type="SMART" id="SM00387">
    <property type="entry name" value="HATPase_c"/>
    <property type="match status" value="1"/>
</dbReference>
<comment type="caution">
    <text evidence="10">The sequence shown here is derived from an EMBL/GenBank/DDBJ whole genome shotgun (WGS) entry which is preliminary data.</text>
</comment>
<dbReference type="InterPro" id="IPR004358">
    <property type="entry name" value="Sig_transdc_His_kin-like_C"/>
</dbReference>
<dbReference type="SUPFAM" id="SSF47384">
    <property type="entry name" value="Homodimeric domain of signal transducing histidine kinase"/>
    <property type="match status" value="1"/>
</dbReference>
<dbReference type="InterPro" id="IPR035965">
    <property type="entry name" value="PAS-like_dom_sf"/>
</dbReference>
<feature type="transmembrane region" description="Helical" evidence="6">
    <location>
        <begin position="212"/>
        <end position="231"/>
    </location>
</feature>
<dbReference type="EC" id="2.7.13.3" evidence="2"/>
<dbReference type="InterPro" id="IPR013656">
    <property type="entry name" value="PAS_4"/>
</dbReference>
<proteinExistence type="predicted"/>
<dbReference type="InterPro" id="IPR003661">
    <property type="entry name" value="HisK_dim/P_dom"/>
</dbReference>
<dbReference type="PROSITE" id="PS50113">
    <property type="entry name" value="PAC"/>
    <property type="match status" value="1"/>
</dbReference>
<protein>
    <recommendedName>
        <fullName evidence="2">histidine kinase</fullName>
        <ecNumber evidence="2">2.7.13.3</ecNumber>
    </recommendedName>
</protein>
<evidence type="ECO:0000259" key="9">
    <source>
        <dbReference type="PROSITE" id="PS50113"/>
    </source>
</evidence>
<dbReference type="Pfam" id="PF13185">
    <property type="entry name" value="GAF_2"/>
    <property type="match status" value="1"/>
</dbReference>
<dbReference type="SUPFAM" id="SSF55785">
    <property type="entry name" value="PYP-like sensor domain (PAS domain)"/>
    <property type="match status" value="6"/>
</dbReference>
<dbReference type="InterPro" id="IPR013767">
    <property type="entry name" value="PAS_fold"/>
</dbReference>
<dbReference type="InterPro" id="IPR052162">
    <property type="entry name" value="Sensor_kinase/Photoreceptor"/>
</dbReference>
<evidence type="ECO:0000256" key="3">
    <source>
        <dbReference type="ARBA" id="ARBA00022553"/>
    </source>
</evidence>
<evidence type="ECO:0000259" key="8">
    <source>
        <dbReference type="PROSITE" id="PS50112"/>
    </source>
</evidence>
<dbReference type="Gene3D" id="2.10.70.100">
    <property type="match status" value="1"/>
</dbReference>
<feature type="domain" description="Histidine kinase" evidence="7">
    <location>
        <begin position="1452"/>
        <end position="1672"/>
    </location>
</feature>
<keyword evidence="11" id="KW-1185">Reference proteome</keyword>
<dbReference type="InterPro" id="IPR003018">
    <property type="entry name" value="GAF"/>
</dbReference>
<dbReference type="PRINTS" id="PR00344">
    <property type="entry name" value="BCTRLSENSOR"/>
</dbReference>
<dbReference type="SMART" id="SM01079">
    <property type="entry name" value="CHASE"/>
    <property type="match status" value="1"/>
</dbReference>
<dbReference type="CDD" id="cd00130">
    <property type="entry name" value="PAS"/>
    <property type="match status" value="4"/>
</dbReference>
<feature type="transmembrane region" description="Helical" evidence="6">
    <location>
        <begin position="99"/>
        <end position="122"/>
    </location>
</feature>
<reference evidence="10 11" key="1">
    <citation type="submission" date="2020-10" db="EMBL/GenBank/DDBJ databases">
        <title>Phylogeny of dyella-like bacteria.</title>
        <authorList>
            <person name="Fu J."/>
        </authorList>
    </citation>
    <scope>NUCLEOTIDE SEQUENCE [LARGE SCALE GENOMIC DNA]</scope>
    <source>
        <strain evidence="10 11">Gsoil3046</strain>
    </source>
</reference>
<dbReference type="Pfam" id="PF08447">
    <property type="entry name" value="PAS_3"/>
    <property type="match status" value="1"/>
</dbReference>
<dbReference type="InterPro" id="IPR000014">
    <property type="entry name" value="PAS"/>
</dbReference>
<dbReference type="InterPro" id="IPR003594">
    <property type="entry name" value="HATPase_dom"/>
</dbReference>
<keyword evidence="3" id="KW-0597">Phosphoprotein</keyword>
<dbReference type="SMART" id="SM00388">
    <property type="entry name" value="HisKA"/>
    <property type="match status" value="1"/>
</dbReference>
<feature type="transmembrane region" description="Helical" evidence="6">
    <location>
        <begin position="174"/>
        <end position="200"/>
    </location>
</feature>
<dbReference type="SUPFAM" id="SSF55874">
    <property type="entry name" value="ATPase domain of HSP90 chaperone/DNA topoisomerase II/histidine kinase"/>
    <property type="match status" value="1"/>
</dbReference>
<evidence type="ECO:0000256" key="5">
    <source>
        <dbReference type="ARBA" id="ARBA00022777"/>
    </source>
</evidence>
<feature type="domain" description="PAS" evidence="8">
    <location>
        <begin position="788"/>
        <end position="844"/>
    </location>
</feature>
<dbReference type="PROSITE" id="PS50112">
    <property type="entry name" value="PAS"/>
    <property type="match status" value="4"/>
</dbReference>
<evidence type="ECO:0000259" key="7">
    <source>
        <dbReference type="PROSITE" id="PS50109"/>
    </source>
</evidence>
<dbReference type="PROSITE" id="PS50109">
    <property type="entry name" value="HIS_KIN"/>
    <property type="match status" value="1"/>
</dbReference>
<dbReference type="Proteomes" id="UP001620460">
    <property type="component" value="Unassembled WGS sequence"/>
</dbReference>
<dbReference type="NCBIfam" id="TIGR00229">
    <property type="entry name" value="sensory_box"/>
    <property type="match status" value="5"/>
</dbReference>
<dbReference type="RefSeq" id="WP_404635213.1">
    <property type="nucleotide sequence ID" value="NZ_JADIKM010000005.1"/>
</dbReference>
<dbReference type="PANTHER" id="PTHR43304:SF1">
    <property type="entry name" value="PAC DOMAIN-CONTAINING PROTEIN"/>
    <property type="match status" value="1"/>
</dbReference>
<accession>A0ABW8K0V4</accession>
<feature type="domain" description="PAC" evidence="9">
    <location>
        <begin position="737"/>
        <end position="787"/>
    </location>
</feature>
<evidence type="ECO:0000313" key="11">
    <source>
        <dbReference type="Proteomes" id="UP001620460"/>
    </source>
</evidence>
<dbReference type="EMBL" id="JADIKM010000005">
    <property type="protein sequence ID" value="MFK2905630.1"/>
    <property type="molecule type" value="Genomic_DNA"/>
</dbReference>
<keyword evidence="6" id="KW-1133">Transmembrane helix</keyword>
<dbReference type="Gene3D" id="3.30.450.20">
    <property type="entry name" value="PAS domain"/>
    <property type="match status" value="6"/>
</dbReference>
<feature type="transmembrane region" description="Helical" evidence="6">
    <location>
        <begin position="243"/>
        <end position="264"/>
    </location>
</feature>
<dbReference type="Gene3D" id="1.10.287.130">
    <property type="match status" value="1"/>
</dbReference>
<feature type="domain" description="PAS" evidence="8">
    <location>
        <begin position="540"/>
        <end position="576"/>
    </location>
</feature>
<dbReference type="SMART" id="SM00086">
    <property type="entry name" value="PAC"/>
    <property type="match status" value="5"/>
</dbReference>
<dbReference type="InterPro" id="IPR006189">
    <property type="entry name" value="CHASE_dom"/>
</dbReference>
<dbReference type="InterPro" id="IPR005467">
    <property type="entry name" value="His_kinase_dom"/>
</dbReference>
<dbReference type="SMART" id="SM00091">
    <property type="entry name" value="PAS"/>
    <property type="match status" value="6"/>
</dbReference>
<dbReference type="Gene3D" id="3.30.565.10">
    <property type="entry name" value="Histidine kinase-like ATPase, C-terminal domain"/>
    <property type="match status" value="1"/>
</dbReference>
<dbReference type="SMART" id="SM00065">
    <property type="entry name" value="GAF"/>
    <property type="match status" value="1"/>
</dbReference>
<dbReference type="CDD" id="cd00082">
    <property type="entry name" value="HisKA"/>
    <property type="match status" value="1"/>
</dbReference>
<dbReference type="Pfam" id="PF00989">
    <property type="entry name" value="PAS"/>
    <property type="match status" value="2"/>
</dbReference>
<dbReference type="PANTHER" id="PTHR43304">
    <property type="entry name" value="PHYTOCHROME-LIKE PROTEIN CPH1"/>
    <property type="match status" value="1"/>
</dbReference>
<sequence length="1695" mass="184132">MSALAGLAATQGGAAGQPLLLGAGMVLLGARFALMPVGESRLVFPSLLAGLGWMGLAGLALRLPWLSRGGVGSVPMALSAAIAFVLLAQGLWSLEKRKFGAALAWGVPCLALGLTPLLVQYAGVPDLIGLALGAWRGSPWPVSLSGLSHNASVAIVLSVAALAAAAFVSRRAGVWTLVWALGLLVAMLGLLSVAGLVLGMPTMDALGGHDQVSWPTALGLVVLGLGLVAACPRSPWERNYRTYLFPAGMGLGVVLLAVMLWVMLVRQQAAIEQREQASRQDSVLTALRGGMDAQVLAIRRMARRMASVDEATRRQLFAVDAPQYLDDLPGLRAMSYVDRGRVLRMIESRGGLPVQPGRQVDEVPARRQVFDAVDAIGDVRLSGPMPLLLGGTGALIVSPIDAATGPRGYVVGVVVYDRLFPALLAAQHAVGQVRVLEDGRALYASGAATAIPAAAASTASQSLPMYGRTWQVELGERSGSPPTYASLVLLLGFALGGLLAVTLRLSALARERARLAEAVSRELREQVEAREVVQAALVDAERDMIAVLESISDGVFMVDREWRFTYVNPQAARMFGAQASLLLDVPCWSVLPDVLDDGGSDGHLRRIWQRALRDGTPLNIEAAHGPSQRWYELRAYPHAHGLTVYLHDVSSRKRQERELLKRDAESRHALQLGRMGSWELHLRSGRLHWSAETCAIFGVERSPEEEGLEALRRRVHPDDWDSLMADQDRLRGGEGVIDRQYRMIRPDGEVRVIRALAELVAKDGDPIVSGAVQDITEQQRASEALSRAMEATQLVMDSAPDVIIVLDREGRFLRVSAAAERLWGYAPESLLGESMGSLIHPDDRASSFAEVVRIAGGHPNPNFRNRNVTRDGRVLYMQWSGVWSEQAQCLYVVGRDHTEMHRAEQMDAAQRRILTAIASGQPLEEVLEAIVLAHEKQQPDTLCSVLLLSDGRLHHAAAPHLPRQYVKAIEGMRIGPEAGCCGTAAWRRERVIVADIATDPLWQDYAAMALPHGLLSCWSTPIMARDGVVLGTFAVYHGESHEPSEAELASIDGLTALAAIAIEHDHAFQQLSASEQRFRSLFDHHPDAVFALDGDGRVLQANTSAQALLGETVGELQQRPLLRFFDGDRERIDAALEAAAAGHAERLDVSVRDGRGGRFPGALITLPIMVEGRARGMFAVLQDHRELRRAQQAMASQLALLSAVADSVGEGLLAVDAAGVPTFLNRTGARLLELPVYGLPQADALPSAGREALRGILCGNGYASNDDARFALGEGRELDVAYVATPLRIDGKLAGAVLAFRDIGDIKEARRSLHERQRFFELSLEVFCIFDADSGHFVQVNQAFCRLLGYEEETIRTIPLVELVHPQDRLATEDAARWQQESGELLTGFVNRLRRADGTDVWLEWTSRLSPEGLIFAVARDVTAKRRADAALAKAMDDLRIRNRELQDFAYVASHDLQEPLRKIQTFADRLQSRLADKLDESARDYLQRMGDAASRMQTLIDDLLAYSRVGTRTSMPVAVDLSAELATVLDDLDARVQEAAATVEVEPLPTIHADASQMRQLLQNLLANALKFRAADRPCHIRVAARPLGEQDMAPDRWEIRVQDNGIGFDPAYAERIFAPFQRLHPRNVYVGTGIGLAIVRRIVERHGGSIHAESRSGEGASFIVTLPVQASATLTRMADDAPLVNMDSSGAGT</sequence>
<gene>
    <name evidence="10" type="ORF">ISP17_16850</name>
</gene>
<keyword evidence="6" id="KW-0472">Membrane</keyword>
<evidence type="ECO:0000313" key="10">
    <source>
        <dbReference type="EMBL" id="MFK2905630.1"/>
    </source>
</evidence>
<keyword evidence="4" id="KW-0808">Transferase</keyword>
<feature type="domain" description="PAS" evidence="8">
    <location>
        <begin position="1074"/>
        <end position="1143"/>
    </location>
</feature>